<comment type="pathway">
    <text evidence="2">Cofactor biosynthesis; FMN biosynthesis; FMN from riboflavin (ATP route): step 1/1.</text>
</comment>
<dbReference type="InterPro" id="IPR023465">
    <property type="entry name" value="Riboflavin_kinase_dom_sf"/>
</dbReference>
<dbReference type="InterPro" id="IPR002606">
    <property type="entry name" value="Riboflavin_kinase_bac"/>
</dbReference>
<dbReference type="PANTHER" id="PTHR22749">
    <property type="entry name" value="RIBOFLAVIN KINASE/FMN ADENYLYLTRANSFERASE"/>
    <property type="match status" value="1"/>
</dbReference>
<dbReference type="Gene3D" id="3.40.50.620">
    <property type="entry name" value="HUPs"/>
    <property type="match status" value="1"/>
</dbReference>
<keyword evidence="7" id="KW-0285">Flavoprotein</keyword>
<evidence type="ECO:0000256" key="11">
    <source>
        <dbReference type="ARBA" id="ARBA00022741"/>
    </source>
</evidence>
<evidence type="ECO:0000256" key="15">
    <source>
        <dbReference type="ARBA" id="ARBA00023268"/>
    </source>
</evidence>
<name>A0A6J7DHH7_9ZZZZ</name>
<evidence type="ECO:0000313" key="21">
    <source>
        <dbReference type="EMBL" id="CAB5060669.1"/>
    </source>
</evidence>
<dbReference type="InterPro" id="IPR023468">
    <property type="entry name" value="Riboflavin_kinase"/>
</dbReference>
<dbReference type="EMBL" id="CAFBMV010000006">
    <property type="protein sequence ID" value="CAB4924638.1"/>
    <property type="molecule type" value="Genomic_DNA"/>
</dbReference>
<dbReference type="Pfam" id="PF01687">
    <property type="entry name" value="Flavokinase"/>
    <property type="match status" value="1"/>
</dbReference>
<evidence type="ECO:0000256" key="7">
    <source>
        <dbReference type="ARBA" id="ARBA00022630"/>
    </source>
</evidence>
<evidence type="ECO:0000256" key="13">
    <source>
        <dbReference type="ARBA" id="ARBA00022827"/>
    </source>
</evidence>
<evidence type="ECO:0000256" key="5">
    <source>
        <dbReference type="ARBA" id="ARBA00012393"/>
    </source>
</evidence>
<dbReference type="SMART" id="SM00904">
    <property type="entry name" value="Flavokinase"/>
    <property type="match status" value="1"/>
</dbReference>
<dbReference type="InterPro" id="IPR015865">
    <property type="entry name" value="Riboflavin_kinase_bac/euk"/>
</dbReference>
<evidence type="ECO:0000313" key="17">
    <source>
        <dbReference type="EMBL" id="CAB4668721.1"/>
    </source>
</evidence>
<dbReference type="InterPro" id="IPR004821">
    <property type="entry name" value="Cyt_trans-like"/>
</dbReference>
<dbReference type="GO" id="GO:0005524">
    <property type="term" value="F:ATP binding"/>
    <property type="evidence" value="ECO:0007669"/>
    <property type="project" value="UniProtKB-KW"/>
</dbReference>
<dbReference type="NCBIfam" id="TIGR00125">
    <property type="entry name" value="cyt_tran_rel"/>
    <property type="match status" value="1"/>
</dbReference>
<dbReference type="AlphaFoldDB" id="A0A6J7DHH7"/>
<dbReference type="EMBL" id="CAEZWT010000028">
    <property type="protein sequence ID" value="CAB4668721.1"/>
    <property type="molecule type" value="Genomic_DNA"/>
</dbReference>
<dbReference type="FunFam" id="2.40.30.30:FF:000003">
    <property type="entry name" value="Riboflavin biosynthesis protein"/>
    <property type="match status" value="1"/>
</dbReference>
<dbReference type="SUPFAM" id="SSF52374">
    <property type="entry name" value="Nucleotidylyl transferase"/>
    <property type="match status" value="1"/>
</dbReference>
<evidence type="ECO:0000313" key="19">
    <source>
        <dbReference type="EMBL" id="CAB4870462.1"/>
    </source>
</evidence>
<evidence type="ECO:0000313" key="20">
    <source>
        <dbReference type="EMBL" id="CAB4924638.1"/>
    </source>
</evidence>
<dbReference type="SUPFAM" id="SSF82114">
    <property type="entry name" value="Riboflavin kinase-like"/>
    <property type="match status" value="1"/>
</dbReference>
<dbReference type="GO" id="GO:0009231">
    <property type="term" value="P:riboflavin biosynthetic process"/>
    <property type="evidence" value="ECO:0007669"/>
    <property type="project" value="InterPro"/>
</dbReference>
<evidence type="ECO:0000256" key="10">
    <source>
        <dbReference type="ARBA" id="ARBA00022695"/>
    </source>
</evidence>
<evidence type="ECO:0000256" key="12">
    <source>
        <dbReference type="ARBA" id="ARBA00022777"/>
    </source>
</evidence>
<dbReference type="UniPathway" id="UPA00276">
    <property type="reaction ID" value="UER00406"/>
</dbReference>
<accession>A0A6J7DHH7</accession>
<dbReference type="EMBL" id="CAEZZC010000007">
    <property type="protein sequence ID" value="CAB4748172.1"/>
    <property type="molecule type" value="Genomic_DNA"/>
</dbReference>
<dbReference type="PANTHER" id="PTHR22749:SF6">
    <property type="entry name" value="RIBOFLAVIN KINASE"/>
    <property type="match status" value="1"/>
</dbReference>
<protein>
    <recommendedName>
        <fullName evidence="6">Bifunctional riboflavin kinase/FMN adenylyltransferase</fullName>
        <ecNumber evidence="4">2.7.1.26</ecNumber>
        <ecNumber evidence="5">2.7.7.2</ecNumber>
    </recommendedName>
</protein>
<dbReference type="EC" id="2.7.1.26" evidence="4"/>
<keyword evidence="11" id="KW-0547">Nucleotide-binding</keyword>
<dbReference type="EMBL" id="CAFBLE010000008">
    <property type="protein sequence ID" value="CAB4870462.1"/>
    <property type="molecule type" value="Genomic_DNA"/>
</dbReference>
<dbReference type="Gene3D" id="2.40.30.30">
    <property type="entry name" value="Riboflavin kinase-like"/>
    <property type="match status" value="1"/>
</dbReference>
<gene>
    <name evidence="17" type="ORF">UFOPK2289_00995</name>
    <name evidence="18" type="ORF">UFOPK2822_00636</name>
    <name evidence="19" type="ORF">UFOPK3346_00999</name>
    <name evidence="20" type="ORF">UFOPK3670_00885</name>
    <name evidence="21" type="ORF">UFOPK4308_01037</name>
</gene>
<dbReference type="InterPro" id="IPR015864">
    <property type="entry name" value="FAD_synthase"/>
</dbReference>
<evidence type="ECO:0000256" key="8">
    <source>
        <dbReference type="ARBA" id="ARBA00022643"/>
    </source>
</evidence>
<keyword evidence="15" id="KW-0511">Multifunctional enzyme</keyword>
<dbReference type="Pfam" id="PF06574">
    <property type="entry name" value="FAD_syn"/>
    <property type="match status" value="1"/>
</dbReference>
<keyword evidence="9" id="KW-0808">Transferase</keyword>
<evidence type="ECO:0000313" key="18">
    <source>
        <dbReference type="EMBL" id="CAB4748172.1"/>
    </source>
</evidence>
<sequence length="305" mass="33373">MNRMQWRGEQIVGATVAIGIFDGVHFGHQAILNRAKEISNGNGVIALTFDPHPMQFFAPDRAPTMLLSPQRRVELLKECGADAVVVCEFDSKFAKLSPEDFVSEILVRYLKISAVVVGENFTYGDKAAGKVQHLIEAGKVNDFLAEEVSLKEFEGGVISSTRIRKFLQAGDVESAARLLSRPHRLEGIIVHGEKRGRELGYPTANLGYSAASNTVPSDGIYAGWLTVEGSRWPSAISIGTNPTFPGERSAQVEAYALDQVGLDLYDKDATIDFASKIRDTVKFDGAQPLITQMKIDCDQARKLLS</sequence>
<dbReference type="GO" id="GO:0003919">
    <property type="term" value="F:FMN adenylyltransferase activity"/>
    <property type="evidence" value="ECO:0007669"/>
    <property type="project" value="UniProtKB-EC"/>
</dbReference>
<proteinExistence type="inferred from homology"/>
<reference evidence="19" key="1">
    <citation type="submission" date="2020-05" db="EMBL/GenBank/DDBJ databases">
        <authorList>
            <person name="Chiriac C."/>
            <person name="Salcher M."/>
            <person name="Ghai R."/>
            <person name="Kavagutti S V."/>
        </authorList>
    </citation>
    <scope>NUCLEOTIDE SEQUENCE</scope>
</reference>
<evidence type="ECO:0000256" key="6">
    <source>
        <dbReference type="ARBA" id="ARBA00018483"/>
    </source>
</evidence>
<keyword evidence="10" id="KW-0548">Nucleotidyltransferase</keyword>
<keyword evidence="8" id="KW-0288">FMN</keyword>
<feature type="domain" description="Riboflavin kinase" evidence="16">
    <location>
        <begin position="178"/>
        <end position="305"/>
    </location>
</feature>
<evidence type="ECO:0000256" key="1">
    <source>
        <dbReference type="ARBA" id="ARBA00004726"/>
    </source>
</evidence>
<dbReference type="CDD" id="cd02064">
    <property type="entry name" value="FAD_synthetase_N"/>
    <property type="match status" value="1"/>
</dbReference>
<comment type="pathway">
    <text evidence="1">Cofactor biosynthesis; FAD biosynthesis; FAD from FMN: step 1/1.</text>
</comment>
<evidence type="ECO:0000256" key="4">
    <source>
        <dbReference type="ARBA" id="ARBA00012105"/>
    </source>
</evidence>
<dbReference type="EC" id="2.7.7.2" evidence="5"/>
<dbReference type="FunFam" id="3.40.50.620:FF:000021">
    <property type="entry name" value="Riboflavin biosynthesis protein"/>
    <property type="match status" value="1"/>
</dbReference>
<dbReference type="UniPathway" id="UPA00277">
    <property type="reaction ID" value="UER00407"/>
</dbReference>
<dbReference type="GO" id="GO:0009398">
    <property type="term" value="P:FMN biosynthetic process"/>
    <property type="evidence" value="ECO:0007669"/>
    <property type="project" value="UniProtKB-UniPathway"/>
</dbReference>
<dbReference type="NCBIfam" id="TIGR00083">
    <property type="entry name" value="ribF"/>
    <property type="match status" value="1"/>
</dbReference>
<dbReference type="InterPro" id="IPR014729">
    <property type="entry name" value="Rossmann-like_a/b/a_fold"/>
</dbReference>
<dbReference type="PIRSF" id="PIRSF004491">
    <property type="entry name" value="FAD_Synth"/>
    <property type="match status" value="1"/>
</dbReference>
<keyword evidence="12" id="KW-0418">Kinase</keyword>
<keyword evidence="13" id="KW-0274">FAD</keyword>
<evidence type="ECO:0000259" key="16">
    <source>
        <dbReference type="SMART" id="SM00904"/>
    </source>
</evidence>
<evidence type="ECO:0000256" key="3">
    <source>
        <dbReference type="ARBA" id="ARBA00010214"/>
    </source>
</evidence>
<dbReference type="GO" id="GO:0008531">
    <property type="term" value="F:riboflavin kinase activity"/>
    <property type="evidence" value="ECO:0007669"/>
    <property type="project" value="UniProtKB-EC"/>
</dbReference>
<organism evidence="19">
    <name type="scientific">freshwater metagenome</name>
    <dbReference type="NCBI Taxonomy" id="449393"/>
    <lineage>
        <taxon>unclassified sequences</taxon>
        <taxon>metagenomes</taxon>
        <taxon>ecological metagenomes</taxon>
    </lineage>
</organism>
<evidence type="ECO:0000256" key="2">
    <source>
        <dbReference type="ARBA" id="ARBA00005201"/>
    </source>
</evidence>
<evidence type="ECO:0000256" key="9">
    <source>
        <dbReference type="ARBA" id="ARBA00022679"/>
    </source>
</evidence>
<keyword evidence="14" id="KW-0067">ATP-binding</keyword>
<comment type="similarity">
    <text evidence="3">Belongs to the RibF family.</text>
</comment>
<dbReference type="EMBL" id="CAFBQL010000006">
    <property type="protein sequence ID" value="CAB5060669.1"/>
    <property type="molecule type" value="Genomic_DNA"/>
</dbReference>
<dbReference type="NCBIfam" id="NF004160">
    <property type="entry name" value="PRK05627.1-3"/>
    <property type="match status" value="1"/>
</dbReference>
<evidence type="ECO:0000256" key="14">
    <source>
        <dbReference type="ARBA" id="ARBA00022840"/>
    </source>
</evidence>
<dbReference type="GO" id="GO:0006747">
    <property type="term" value="P:FAD biosynthetic process"/>
    <property type="evidence" value="ECO:0007669"/>
    <property type="project" value="UniProtKB-UniPathway"/>
</dbReference>